<evidence type="ECO:0000313" key="4">
    <source>
        <dbReference type="Proteomes" id="UP000198862"/>
    </source>
</evidence>
<keyword evidence="1" id="KW-1133">Transmembrane helix</keyword>
<feature type="transmembrane region" description="Helical" evidence="1">
    <location>
        <begin position="45"/>
        <end position="64"/>
    </location>
</feature>
<feature type="domain" description="Fatty acid desaturase" evidence="2">
    <location>
        <begin position="41"/>
        <end position="253"/>
    </location>
</feature>
<dbReference type="AlphaFoldDB" id="A0A1I1TS25"/>
<keyword evidence="1" id="KW-0812">Transmembrane</keyword>
<dbReference type="RefSeq" id="WP_218156557.1">
    <property type="nucleotide sequence ID" value="NZ_FOLO01000074.1"/>
</dbReference>
<dbReference type="GO" id="GO:0042284">
    <property type="term" value="F:sphingolipid delta-4 desaturase activity"/>
    <property type="evidence" value="ECO:0007669"/>
    <property type="project" value="TreeGrafter"/>
</dbReference>
<dbReference type="STRING" id="1123010.SAMN02745724_04976"/>
<dbReference type="PANTHER" id="PTHR12879">
    <property type="entry name" value="SPHINGOLIPID DELTA 4 DESATURASE/C-4 HYDROXYLASE PROTEIN DES2"/>
    <property type="match status" value="1"/>
</dbReference>
<dbReference type="EMBL" id="FOLO01000074">
    <property type="protein sequence ID" value="SFD61407.1"/>
    <property type="molecule type" value="Genomic_DNA"/>
</dbReference>
<dbReference type="PANTHER" id="PTHR12879:SF8">
    <property type="entry name" value="SPHINGOLIPID DELTA(4)-DESATURASE DES1"/>
    <property type="match status" value="1"/>
</dbReference>
<dbReference type="Proteomes" id="UP000198862">
    <property type="component" value="Unassembled WGS sequence"/>
</dbReference>
<keyword evidence="4" id="KW-1185">Reference proteome</keyword>
<proteinExistence type="predicted"/>
<dbReference type="Pfam" id="PF00487">
    <property type="entry name" value="FA_desaturase"/>
    <property type="match status" value="1"/>
</dbReference>
<evidence type="ECO:0000313" key="3">
    <source>
        <dbReference type="EMBL" id="SFD61407.1"/>
    </source>
</evidence>
<keyword evidence="1" id="KW-0472">Membrane</keyword>
<protein>
    <submittedName>
        <fullName evidence="3">Fatty acid desaturase</fullName>
    </submittedName>
</protein>
<dbReference type="GO" id="GO:0046513">
    <property type="term" value="P:ceramide biosynthetic process"/>
    <property type="evidence" value="ECO:0007669"/>
    <property type="project" value="TreeGrafter"/>
</dbReference>
<organism evidence="3 4">
    <name type="scientific">Pseudoalteromonas denitrificans DSM 6059</name>
    <dbReference type="NCBI Taxonomy" id="1123010"/>
    <lineage>
        <taxon>Bacteria</taxon>
        <taxon>Pseudomonadati</taxon>
        <taxon>Pseudomonadota</taxon>
        <taxon>Gammaproteobacteria</taxon>
        <taxon>Alteromonadales</taxon>
        <taxon>Pseudoalteromonadaceae</taxon>
        <taxon>Pseudoalteromonas</taxon>
    </lineage>
</organism>
<accession>A0A1I1TS25</accession>
<sequence length="293" mass="34027">MVKSISFKSFTDPNALKSIIAITRDWVMIIAVAALSIYLDNWLVYLLSVWIIGIFQFALSEAMLHEASHHNLFKNKKYNYWGELFYGLPFGITVKQFQKEHTQHHTQLGRHGDHLVQECSDLGVFKPGANMFWLWFVKPVLGIVGLYYFSIMSLKPWPEGRKVVAFWLVVISVFYVLDSLMLLVFYWVIPFIWACSSFLYWSEIEDHVNTRHGTRSNLSKVFNWLSHNNGYHYLHHKYANIPFYNLPLAYTALLAGEGDISKGFLDTYQQLKSPLPDNELAYPKPEMRSGVKS</sequence>
<evidence type="ECO:0000259" key="2">
    <source>
        <dbReference type="Pfam" id="PF00487"/>
    </source>
</evidence>
<reference evidence="3 4" key="1">
    <citation type="submission" date="2016-10" db="EMBL/GenBank/DDBJ databases">
        <authorList>
            <person name="de Groot N.N."/>
        </authorList>
    </citation>
    <scope>NUCLEOTIDE SEQUENCE [LARGE SCALE GENOMIC DNA]</scope>
    <source>
        <strain evidence="3 4">DSM 6059</strain>
    </source>
</reference>
<feature type="transmembrane region" description="Helical" evidence="1">
    <location>
        <begin position="164"/>
        <end position="189"/>
    </location>
</feature>
<feature type="transmembrane region" description="Helical" evidence="1">
    <location>
        <begin position="132"/>
        <end position="152"/>
    </location>
</feature>
<name>A0A1I1TS25_9GAMM</name>
<gene>
    <name evidence="3" type="ORF">SAMN02745724_04976</name>
</gene>
<dbReference type="InterPro" id="IPR005804">
    <property type="entry name" value="FA_desaturase_dom"/>
</dbReference>
<feature type="transmembrane region" description="Helical" evidence="1">
    <location>
        <begin position="21"/>
        <end position="39"/>
    </location>
</feature>
<dbReference type="GO" id="GO:0016020">
    <property type="term" value="C:membrane"/>
    <property type="evidence" value="ECO:0007669"/>
    <property type="project" value="GOC"/>
</dbReference>
<evidence type="ECO:0000256" key="1">
    <source>
        <dbReference type="SAM" id="Phobius"/>
    </source>
</evidence>